<feature type="region of interest" description="Disordered" evidence="1">
    <location>
        <begin position="231"/>
        <end position="260"/>
    </location>
</feature>
<evidence type="ECO:0000256" key="1">
    <source>
        <dbReference type="SAM" id="MobiDB-lite"/>
    </source>
</evidence>
<organism evidence="2 3">
    <name type="scientific">Heterorhabditis bacteriophora</name>
    <name type="common">Entomopathogenic nematode worm</name>
    <dbReference type="NCBI Taxonomy" id="37862"/>
    <lineage>
        <taxon>Eukaryota</taxon>
        <taxon>Metazoa</taxon>
        <taxon>Ecdysozoa</taxon>
        <taxon>Nematoda</taxon>
        <taxon>Chromadorea</taxon>
        <taxon>Rhabditida</taxon>
        <taxon>Rhabditina</taxon>
        <taxon>Rhabditomorpha</taxon>
        <taxon>Strongyloidea</taxon>
        <taxon>Heterorhabditidae</taxon>
        <taxon>Heterorhabditis</taxon>
    </lineage>
</organism>
<dbReference type="Proteomes" id="UP000095283">
    <property type="component" value="Unplaced"/>
</dbReference>
<keyword evidence="2" id="KW-1185">Reference proteome</keyword>
<evidence type="ECO:0000313" key="3">
    <source>
        <dbReference type="WBParaSite" id="Hba_17010"/>
    </source>
</evidence>
<name>A0A1I7XHP0_HETBA</name>
<dbReference type="WBParaSite" id="Hba_17010">
    <property type="protein sequence ID" value="Hba_17010"/>
    <property type="gene ID" value="Hba_17010"/>
</dbReference>
<proteinExistence type="predicted"/>
<protein>
    <submittedName>
        <fullName evidence="3">Collagen</fullName>
    </submittedName>
</protein>
<dbReference type="AlphaFoldDB" id="A0A1I7XHP0"/>
<feature type="compositionally biased region" description="Polar residues" evidence="1">
    <location>
        <begin position="231"/>
        <end position="240"/>
    </location>
</feature>
<sequence>MKQETIWKNSVTPEFGHLSDDEQESDIVEISMDCAVPPVCPHGPQGPPGQPGIKGEDGLDGVNGDMQYIFIILLALHTYCAFQSYKLSRTSWSKRRNRRPRNKWSTWFTWKCWISRNSRESSLVIQDRMEFKITAFVLTTNIAQHPPADKYLYFSYVSAPAVYETIPTGGSLDVSGEDSTISIPYGTPFTSKLFVDSSTHRDQTQTIYETSTSTESTMNSSQELSSTHLNYEKPLNNSETDLTKAPTKLIETGYPSANNE</sequence>
<accession>A0A1I7XHP0</accession>
<evidence type="ECO:0000313" key="2">
    <source>
        <dbReference type="Proteomes" id="UP000095283"/>
    </source>
</evidence>
<reference evidence="3" key="1">
    <citation type="submission" date="2016-11" db="UniProtKB">
        <authorList>
            <consortium name="WormBaseParasite"/>
        </authorList>
    </citation>
    <scope>IDENTIFICATION</scope>
</reference>
<dbReference type="Gene3D" id="1.20.5.320">
    <property type="entry name" value="6-Phosphogluconate Dehydrogenase, domain 3"/>
    <property type="match status" value="1"/>
</dbReference>